<dbReference type="Pfam" id="PF13358">
    <property type="entry name" value="DDE_3"/>
    <property type="match status" value="1"/>
</dbReference>
<feature type="domain" description="Transposase Tc1-like" evidence="2">
    <location>
        <begin position="69"/>
        <end position="139"/>
    </location>
</feature>
<evidence type="ECO:0000313" key="5">
    <source>
        <dbReference type="Proteomes" id="UP000054359"/>
    </source>
</evidence>
<dbReference type="PANTHER" id="PTHR23022:SF135">
    <property type="entry name" value="SI:DKEY-77F5.3"/>
    <property type="match status" value="1"/>
</dbReference>
<evidence type="ECO:0000259" key="3">
    <source>
        <dbReference type="Pfam" id="PF13358"/>
    </source>
</evidence>
<dbReference type="Pfam" id="PF01498">
    <property type="entry name" value="HTH_Tnp_Tc3_2"/>
    <property type="match status" value="1"/>
</dbReference>
<sequence>MTQRTHLDDFLRGRIIGRLECGRTQLEVSDELGIAQSVISRLWQRFQDDGNVSRRYSTGHPRVTMPNEDRYLAVTAKRNRRSTASDLSRQLSSATGTTISRQIVYRRLGQIGLNARRPVRGIPLTATHCRLRLAWSSEHALWTPQQWACVMFFDESRFSLQSDSRWTFIWRAPGTRYHQENIIERHRYGGAGVLVWGGIIQGSRTDLHVQIGTMTSQIYRDVILEQHVRLFRGAMGAQFVFMDDNARPHRANIVSECLQSEDITRMDWLAFSPDLNPVGHAWDMLGRRFAARQPPPTCLPELRRALVFEWCNIPQDQIDNLILSMPRRLMRPAKAKNMSCQILNPIITSISIQSSSGTNAMVAPELQPSTTGRP</sequence>
<reference evidence="4 5" key="1">
    <citation type="submission" date="2013-11" db="EMBL/GenBank/DDBJ databases">
        <title>Genome sequencing of Stegodyphus mimosarum.</title>
        <authorList>
            <person name="Bechsgaard J."/>
        </authorList>
    </citation>
    <scope>NUCLEOTIDE SEQUENCE [LARGE SCALE GENOMIC DNA]</scope>
</reference>
<dbReference type="Gene3D" id="3.30.420.10">
    <property type="entry name" value="Ribonuclease H-like superfamily/Ribonuclease H"/>
    <property type="match status" value="1"/>
</dbReference>
<keyword evidence="5" id="KW-1185">Reference proteome</keyword>
<dbReference type="PANTHER" id="PTHR23022">
    <property type="entry name" value="TRANSPOSABLE ELEMENT-RELATED"/>
    <property type="match status" value="1"/>
</dbReference>
<feature type="domain" description="Tc1-like transposase DDE" evidence="3">
    <location>
        <begin position="150"/>
        <end position="292"/>
    </location>
</feature>
<dbReference type="AlphaFoldDB" id="A0A087U9V9"/>
<comment type="subcellular location">
    <subcellularLocation>
        <location evidence="1">Nucleus</location>
    </subcellularLocation>
</comment>
<gene>
    <name evidence="4" type="ORF">X975_07335</name>
</gene>
<dbReference type="OrthoDB" id="6503215at2759"/>
<dbReference type="InterPro" id="IPR009057">
    <property type="entry name" value="Homeodomain-like_sf"/>
</dbReference>
<dbReference type="GO" id="GO:0006313">
    <property type="term" value="P:DNA transposition"/>
    <property type="evidence" value="ECO:0007669"/>
    <property type="project" value="InterPro"/>
</dbReference>
<evidence type="ECO:0000259" key="2">
    <source>
        <dbReference type="Pfam" id="PF01498"/>
    </source>
</evidence>
<protein>
    <submittedName>
        <fullName evidence="4">Transposable element Tcb1 transposase</fullName>
    </submittedName>
</protein>
<dbReference type="GO" id="GO:0015074">
    <property type="term" value="P:DNA integration"/>
    <property type="evidence" value="ECO:0007669"/>
    <property type="project" value="InterPro"/>
</dbReference>
<dbReference type="SUPFAM" id="SSF46689">
    <property type="entry name" value="Homeodomain-like"/>
    <property type="match status" value="1"/>
</dbReference>
<dbReference type="Proteomes" id="UP000054359">
    <property type="component" value="Unassembled WGS sequence"/>
</dbReference>
<dbReference type="InterPro" id="IPR052338">
    <property type="entry name" value="Transposase_5"/>
</dbReference>
<accession>A0A087U9V9</accession>
<organism evidence="4 5">
    <name type="scientific">Stegodyphus mimosarum</name>
    <name type="common">African social velvet spider</name>
    <dbReference type="NCBI Taxonomy" id="407821"/>
    <lineage>
        <taxon>Eukaryota</taxon>
        <taxon>Metazoa</taxon>
        <taxon>Ecdysozoa</taxon>
        <taxon>Arthropoda</taxon>
        <taxon>Chelicerata</taxon>
        <taxon>Arachnida</taxon>
        <taxon>Araneae</taxon>
        <taxon>Araneomorphae</taxon>
        <taxon>Entelegynae</taxon>
        <taxon>Eresoidea</taxon>
        <taxon>Eresidae</taxon>
        <taxon>Stegodyphus</taxon>
    </lineage>
</organism>
<proteinExistence type="predicted"/>
<dbReference type="GO" id="GO:0005634">
    <property type="term" value="C:nucleus"/>
    <property type="evidence" value="ECO:0007669"/>
    <property type="project" value="UniProtKB-SubCell"/>
</dbReference>
<dbReference type="InterPro" id="IPR002492">
    <property type="entry name" value="Transposase_Tc1-like"/>
</dbReference>
<name>A0A087U9V9_STEMI</name>
<dbReference type="InterPro" id="IPR036397">
    <property type="entry name" value="RNaseH_sf"/>
</dbReference>
<dbReference type="InterPro" id="IPR038717">
    <property type="entry name" value="Tc1-like_DDE_dom"/>
</dbReference>
<dbReference type="GO" id="GO:0003677">
    <property type="term" value="F:DNA binding"/>
    <property type="evidence" value="ECO:0007669"/>
    <property type="project" value="InterPro"/>
</dbReference>
<dbReference type="STRING" id="407821.A0A087U9V9"/>
<feature type="non-terminal residue" evidence="4">
    <location>
        <position position="374"/>
    </location>
</feature>
<evidence type="ECO:0000256" key="1">
    <source>
        <dbReference type="ARBA" id="ARBA00004123"/>
    </source>
</evidence>
<evidence type="ECO:0000313" key="4">
    <source>
        <dbReference type="EMBL" id="KFM74148.1"/>
    </source>
</evidence>
<dbReference type="EMBL" id="KK118888">
    <property type="protein sequence ID" value="KFM74148.1"/>
    <property type="molecule type" value="Genomic_DNA"/>
</dbReference>